<gene>
    <name evidence="2" type="ORF">Pmgp_01992</name>
</gene>
<dbReference type="RefSeq" id="WP_134213833.1">
    <property type="nucleotide sequence ID" value="NZ_QFFZ01000019.1"/>
</dbReference>
<accession>A0A4Y7RQ91</accession>
<dbReference type="SUPFAM" id="SSF111126">
    <property type="entry name" value="Ligand-binding domain in the NO signalling and Golgi transport"/>
    <property type="match status" value="1"/>
</dbReference>
<organism evidence="2 3">
    <name type="scientific">Pelotomaculum propionicicum</name>
    <dbReference type="NCBI Taxonomy" id="258475"/>
    <lineage>
        <taxon>Bacteria</taxon>
        <taxon>Bacillati</taxon>
        <taxon>Bacillota</taxon>
        <taxon>Clostridia</taxon>
        <taxon>Eubacteriales</taxon>
        <taxon>Desulfotomaculaceae</taxon>
        <taxon>Pelotomaculum</taxon>
    </lineage>
</organism>
<comment type="caution">
    <text evidence="2">The sequence shown here is derived from an EMBL/GenBank/DDBJ whole genome shotgun (WGS) entry which is preliminary data.</text>
</comment>
<dbReference type="InterPro" id="IPR024096">
    <property type="entry name" value="NO_sig/Golgi_transp_ligand-bd"/>
</dbReference>
<dbReference type="PANTHER" id="PTHR35090">
    <property type="entry name" value="DNA-DIRECTED RNA POLYMERASE SUBUNIT I"/>
    <property type="match status" value="1"/>
</dbReference>
<dbReference type="Gene3D" id="3.30.1380.20">
    <property type="entry name" value="Trafficking protein particle complex subunit 3"/>
    <property type="match status" value="1"/>
</dbReference>
<name>A0A4Y7RQ91_9FIRM</name>
<evidence type="ECO:0000259" key="1">
    <source>
        <dbReference type="SMART" id="SM00989"/>
    </source>
</evidence>
<evidence type="ECO:0000313" key="2">
    <source>
        <dbReference type="EMBL" id="TEB10976.1"/>
    </source>
</evidence>
<dbReference type="EMBL" id="QFFZ01000019">
    <property type="protein sequence ID" value="TEB10976.1"/>
    <property type="molecule type" value="Genomic_DNA"/>
</dbReference>
<evidence type="ECO:0000313" key="3">
    <source>
        <dbReference type="Proteomes" id="UP000297597"/>
    </source>
</evidence>
<dbReference type="OrthoDB" id="1804856at2"/>
<reference evidence="2 3" key="1">
    <citation type="journal article" date="2018" name="Environ. Microbiol.">
        <title>Novel energy conservation strategies and behaviour of Pelotomaculum schinkii driving syntrophic propionate catabolism.</title>
        <authorList>
            <person name="Hidalgo-Ahumada C.A.P."/>
            <person name="Nobu M.K."/>
            <person name="Narihiro T."/>
            <person name="Tamaki H."/>
            <person name="Liu W.T."/>
            <person name="Kamagata Y."/>
            <person name="Stams A.J.M."/>
            <person name="Imachi H."/>
            <person name="Sousa D.Z."/>
        </authorList>
    </citation>
    <scope>NUCLEOTIDE SEQUENCE [LARGE SCALE GENOMIC DNA]</scope>
    <source>
        <strain evidence="2 3">MGP</strain>
    </source>
</reference>
<dbReference type="PANTHER" id="PTHR35090:SF1">
    <property type="entry name" value="SLR0144 PROTEIN"/>
    <property type="match status" value="1"/>
</dbReference>
<feature type="domain" description="4-vinyl reductase 4VR" evidence="1">
    <location>
        <begin position="261"/>
        <end position="323"/>
    </location>
</feature>
<dbReference type="AlphaFoldDB" id="A0A4Y7RQ91"/>
<dbReference type="Proteomes" id="UP000297597">
    <property type="component" value="Unassembled WGS sequence"/>
</dbReference>
<protein>
    <recommendedName>
        <fullName evidence="1">4-vinyl reductase 4VR domain-containing protein</fullName>
    </recommendedName>
</protein>
<dbReference type="Pfam" id="PF02830">
    <property type="entry name" value="V4R"/>
    <property type="match status" value="1"/>
</dbReference>
<dbReference type="InterPro" id="IPR004096">
    <property type="entry name" value="V4R"/>
</dbReference>
<sequence length="338" mass="38992">MKVNEFTRRLINYMQMSMCKTMKQLPFSGSHWLEQFMMSTAQYVLDERLDELHFDSKKPSEACRTFLNLMDEEGFLQARDYRLEDSGESLLVQVERDNCVYRDYCMRAPKEGLPLYCARLSSFQAVLRHVLDKDFSALMETDERGICRGMLFPATRPKEEIVTREGHILKVAGRRAILLPQETYASLFMSIKEHAPHALKHVLYDAGFRSALNLARKTRILYSDPEECLQLLLEVIKNDGLGNVELVSFNQSEGRARIICYDSFQVSVANEYGSLYRSPQVTCDLLRGIFAAYFSVLLDQEIICEEMSCQSVKGNYCEFLTMPLPNNLWKEEPRGGKD</sequence>
<keyword evidence="3" id="KW-1185">Reference proteome</keyword>
<proteinExistence type="predicted"/>
<dbReference type="SMART" id="SM00989">
    <property type="entry name" value="V4R"/>
    <property type="match status" value="1"/>
</dbReference>